<comment type="function">
    <text evidence="10">Cell wall formation. Catalyzes the transfer of a GlcNAc subunit on undecaprenyl-pyrophosphoryl-MurNAc-pentapeptide (lipid intermediate I) to form undecaprenyl-pyrophosphoryl-MurNAc-(pentapeptide)GlcNAc (lipid intermediate II).</text>
</comment>
<dbReference type="InterPro" id="IPR006009">
    <property type="entry name" value="GlcNAc_MurG"/>
</dbReference>
<feature type="domain" description="Glycosyltransferase family 28 N-terminal" evidence="11">
    <location>
        <begin position="3"/>
        <end position="146"/>
    </location>
</feature>
<evidence type="ECO:0000256" key="9">
    <source>
        <dbReference type="ARBA" id="ARBA00023316"/>
    </source>
</evidence>
<feature type="binding site" evidence="10">
    <location>
        <position position="169"/>
    </location>
    <ligand>
        <name>UDP-N-acetyl-alpha-D-glucosamine</name>
        <dbReference type="ChEBI" id="CHEBI:57705"/>
    </ligand>
</feature>
<evidence type="ECO:0000256" key="6">
    <source>
        <dbReference type="ARBA" id="ARBA00022984"/>
    </source>
</evidence>
<dbReference type="CDD" id="cd03785">
    <property type="entry name" value="GT28_MurG"/>
    <property type="match status" value="1"/>
</dbReference>
<dbReference type="NCBIfam" id="TIGR01133">
    <property type="entry name" value="murG"/>
    <property type="match status" value="1"/>
</dbReference>
<dbReference type="GO" id="GO:0051991">
    <property type="term" value="F:UDP-N-acetyl-D-glucosamine:N-acetylmuramoyl-L-alanyl-D-glutamyl-meso-2,6-diaminopimelyl-D-alanyl-D-alanine-diphosphoundecaprenol 4-beta-N-acetylglucosaminlytransferase activity"/>
    <property type="evidence" value="ECO:0007669"/>
    <property type="project" value="RHEA"/>
</dbReference>
<keyword evidence="9 10" id="KW-0961">Cell wall biogenesis/degradation</keyword>
<evidence type="ECO:0000256" key="3">
    <source>
        <dbReference type="ARBA" id="ARBA00022676"/>
    </source>
</evidence>
<proteinExistence type="inferred from homology"/>
<comment type="pathway">
    <text evidence="10">Cell wall biogenesis; peptidoglycan biosynthesis.</text>
</comment>
<evidence type="ECO:0000259" key="11">
    <source>
        <dbReference type="Pfam" id="PF03033"/>
    </source>
</evidence>
<keyword evidence="2 10" id="KW-0132">Cell division</keyword>
<keyword evidence="4 10" id="KW-0808">Transferase</keyword>
<evidence type="ECO:0000313" key="13">
    <source>
        <dbReference type="EMBL" id="OGF78302.1"/>
    </source>
</evidence>
<feature type="binding site" evidence="10">
    <location>
        <position position="304"/>
    </location>
    <ligand>
        <name>UDP-N-acetyl-alpha-D-glucosamine</name>
        <dbReference type="ChEBI" id="CHEBI:57705"/>
    </ligand>
</feature>
<dbReference type="GO" id="GO:0005975">
    <property type="term" value="P:carbohydrate metabolic process"/>
    <property type="evidence" value="ECO:0007669"/>
    <property type="project" value="InterPro"/>
</dbReference>
<evidence type="ECO:0000313" key="14">
    <source>
        <dbReference type="Proteomes" id="UP000178425"/>
    </source>
</evidence>
<evidence type="ECO:0000256" key="4">
    <source>
        <dbReference type="ARBA" id="ARBA00022679"/>
    </source>
</evidence>
<dbReference type="Pfam" id="PF03033">
    <property type="entry name" value="Glyco_transf_28"/>
    <property type="match status" value="1"/>
</dbReference>
<keyword evidence="1 10" id="KW-1003">Cell membrane</keyword>
<dbReference type="AlphaFoldDB" id="A0A1F5WRL3"/>
<comment type="caution">
    <text evidence="13">The sequence shown here is derived from an EMBL/GenBank/DDBJ whole genome shotgun (WGS) entry which is preliminary data.</text>
</comment>
<comment type="catalytic activity">
    <reaction evidence="10">
        <text>di-trans,octa-cis-undecaprenyl diphospho-N-acetyl-alpha-D-muramoyl-L-alanyl-D-glutamyl-meso-2,6-diaminopimeloyl-D-alanyl-D-alanine + UDP-N-acetyl-alpha-D-glucosamine = di-trans,octa-cis-undecaprenyl diphospho-[N-acetyl-alpha-D-glucosaminyl-(1-&gt;4)]-N-acetyl-alpha-D-muramoyl-L-alanyl-D-glutamyl-meso-2,6-diaminopimeloyl-D-alanyl-D-alanine + UDP + H(+)</text>
        <dbReference type="Rhea" id="RHEA:31227"/>
        <dbReference type="ChEBI" id="CHEBI:15378"/>
        <dbReference type="ChEBI" id="CHEBI:57705"/>
        <dbReference type="ChEBI" id="CHEBI:58223"/>
        <dbReference type="ChEBI" id="CHEBI:61387"/>
        <dbReference type="ChEBI" id="CHEBI:61388"/>
        <dbReference type="EC" id="2.4.1.227"/>
    </reaction>
</comment>
<dbReference type="UniPathway" id="UPA00219"/>
<dbReference type="GO" id="GO:0071555">
    <property type="term" value="P:cell wall organization"/>
    <property type="evidence" value="ECO:0007669"/>
    <property type="project" value="UniProtKB-KW"/>
</dbReference>
<dbReference type="GO" id="GO:0009252">
    <property type="term" value="P:peptidoglycan biosynthetic process"/>
    <property type="evidence" value="ECO:0007669"/>
    <property type="project" value="UniProtKB-UniRule"/>
</dbReference>
<feature type="domain" description="Glycosyl transferase family 28 C-terminal" evidence="12">
    <location>
        <begin position="192"/>
        <end position="362"/>
    </location>
</feature>
<evidence type="ECO:0000256" key="10">
    <source>
        <dbReference type="HAMAP-Rule" id="MF_00033"/>
    </source>
</evidence>
<comment type="caution">
    <text evidence="10">Lacks conserved residue(s) required for the propagation of feature annotation.</text>
</comment>
<comment type="subcellular location">
    <subcellularLocation>
        <location evidence="10">Cell membrane</location>
        <topology evidence="10">Peripheral membrane protein</topology>
        <orientation evidence="10">Cytoplasmic side</orientation>
    </subcellularLocation>
</comment>
<feature type="binding site" evidence="10">
    <location>
        <begin position="10"/>
        <end position="12"/>
    </location>
    <ligand>
        <name>UDP-N-acetyl-alpha-D-glucosamine</name>
        <dbReference type="ChEBI" id="CHEBI:57705"/>
    </ligand>
</feature>
<evidence type="ECO:0000256" key="1">
    <source>
        <dbReference type="ARBA" id="ARBA00022475"/>
    </source>
</evidence>
<dbReference type="GO" id="GO:0051301">
    <property type="term" value="P:cell division"/>
    <property type="evidence" value="ECO:0007669"/>
    <property type="project" value="UniProtKB-KW"/>
</dbReference>
<dbReference type="PANTHER" id="PTHR21015">
    <property type="entry name" value="UDP-N-ACETYLGLUCOSAMINE--N-ACETYLMURAMYL-(PENTAPEPTIDE) PYROPHOSPHORYL-UNDECAPRENOL N-ACETYLGLUCOSAMINE TRANSFERASE 1"/>
    <property type="match status" value="1"/>
</dbReference>
<keyword evidence="6 10" id="KW-0573">Peptidoglycan synthesis</keyword>
<dbReference type="GO" id="GO:0008360">
    <property type="term" value="P:regulation of cell shape"/>
    <property type="evidence" value="ECO:0007669"/>
    <property type="project" value="UniProtKB-KW"/>
</dbReference>
<evidence type="ECO:0000256" key="8">
    <source>
        <dbReference type="ARBA" id="ARBA00023306"/>
    </source>
</evidence>
<dbReference type="EMBL" id="MFHI01000030">
    <property type="protein sequence ID" value="OGF78302.1"/>
    <property type="molecule type" value="Genomic_DNA"/>
</dbReference>
<keyword evidence="3 10" id="KW-0328">Glycosyltransferase</keyword>
<dbReference type="Pfam" id="PF04101">
    <property type="entry name" value="Glyco_tran_28_C"/>
    <property type="match status" value="1"/>
</dbReference>
<name>A0A1F5WRL3_9BACT</name>
<keyword evidence="8 10" id="KW-0131">Cell cycle</keyword>
<sequence length="374" mass="41448">MKILLAGGGSGGHFYPLIAVVRALRRTAEQENIAKIEFFLMSDDPIDADMLLEERIRFIKIPAGKLRRYFSLRHFGDSIKTFAGIFSAFWKLYKLVPDVIFSKGGYASFPTLIAAKILGIPVMIHESDTVPGLVNQWAGNWVNRIAVSFEESLQYFESKNVALVGNPIRPQVVGGNMLEAIDYFKLEEGCPTVLVLGGSQGSERINETILSGLAEMVKKYQIIHQTGKNNFADVSGRADILLEKMDLKHRYHVFSFLDEGELRNASKAASIVVSRAAAGAIFEISAWGVPAILIPLPSAAQDHQRENAYAYARFGACEIIEETNLTPHLLMAQIDKILADKERVAKMNKAAQIFSRLDAAEKIGRELLKLGIHE</sequence>
<dbReference type="Gene3D" id="3.40.50.2000">
    <property type="entry name" value="Glycogen Phosphorylase B"/>
    <property type="match status" value="2"/>
</dbReference>
<organism evidence="13 14">
    <name type="scientific">Candidatus Giovannonibacteria bacterium RIFCSPHIGHO2_02_43_13</name>
    <dbReference type="NCBI Taxonomy" id="1798330"/>
    <lineage>
        <taxon>Bacteria</taxon>
        <taxon>Candidatus Giovannoniibacteriota</taxon>
    </lineage>
</organism>
<gene>
    <name evidence="10" type="primary">murG</name>
    <name evidence="13" type="ORF">A2W54_04395</name>
</gene>
<dbReference type="GO" id="GO:0050511">
    <property type="term" value="F:undecaprenyldiphospho-muramoylpentapeptide beta-N-acetylglucosaminyltransferase activity"/>
    <property type="evidence" value="ECO:0007669"/>
    <property type="project" value="UniProtKB-UniRule"/>
</dbReference>
<protein>
    <recommendedName>
        <fullName evidence="10">UDP-N-acetylglucosamine--N-acetylmuramyl-(pentapeptide) pyrophosphoryl-undecaprenol N-acetylglucosamine transferase</fullName>
        <ecNumber evidence="10">2.4.1.227</ecNumber>
    </recommendedName>
    <alternativeName>
        <fullName evidence="10">Undecaprenyl-PP-MurNAc-pentapeptide-UDPGlcNAc GlcNAc transferase</fullName>
    </alternativeName>
</protein>
<feature type="binding site" evidence="10">
    <location>
        <position position="199"/>
    </location>
    <ligand>
        <name>UDP-N-acetyl-alpha-D-glucosamine</name>
        <dbReference type="ChEBI" id="CHEBI:57705"/>
    </ligand>
</feature>
<accession>A0A1F5WRL3</accession>
<dbReference type="SUPFAM" id="SSF53756">
    <property type="entry name" value="UDP-Glycosyltransferase/glycogen phosphorylase"/>
    <property type="match status" value="1"/>
</dbReference>
<dbReference type="InterPro" id="IPR007235">
    <property type="entry name" value="Glyco_trans_28_C"/>
</dbReference>
<keyword evidence="5 10" id="KW-0133">Cell shape</keyword>
<dbReference type="EC" id="2.4.1.227" evidence="10"/>
<dbReference type="GO" id="GO:0005886">
    <property type="term" value="C:plasma membrane"/>
    <property type="evidence" value="ECO:0007669"/>
    <property type="project" value="UniProtKB-SubCell"/>
</dbReference>
<evidence type="ECO:0000256" key="5">
    <source>
        <dbReference type="ARBA" id="ARBA00022960"/>
    </source>
</evidence>
<keyword evidence="7 10" id="KW-0472">Membrane</keyword>
<evidence type="ECO:0000256" key="7">
    <source>
        <dbReference type="ARBA" id="ARBA00023136"/>
    </source>
</evidence>
<evidence type="ECO:0000256" key="2">
    <source>
        <dbReference type="ARBA" id="ARBA00022618"/>
    </source>
</evidence>
<comment type="similarity">
    <text evidence="10">Belongs to the glycosyltransferase 28 family. MurG subfamily.</text>
</comment>
<dbReference type="PANTHER" id="PTHR21015:SF27">
    <property type="entry name" value="UDP-N-ACETYLGLUCOSAMINE--N-ACETYLMURAMYL-(PENTAPEPTIDE) PYROPHOSPHORYL-UNDECAPRENOL N-ACETYLGLUCOSAMINE TRANSFERASE"/>
    <property type="match status" value="1"/>
</dbReference>
<dbReference type="Proteomes" id="UP000178425">
    <property type="component" value="Unassembled WGS sequence"/>
</dbReference>
<dbReference type="InterPro" id="IPR004276">
    <property type="entry name" value="GlycoTrans_28_N"/>
</dbReference>
<dbReference type="HAMAP" id="MF_00033">
    <property type="entry name" value="MurG"/>
    <property type="match status" value="1"/>
</dbReference>
<evidence type="ECO:0000259" key="12">
    <source>
        <dbReference type="Pfam" id="PF04101"/>
    </source>
</evidence>
<reference evidence="13 14" key="1">
    <citation type="journal article" date="2016" name="Nat. Commun.">
        <title>Thousands of microbial genomes shed light on interconnected biogeochemical processes in an aquifer system.</title>
        <authorList>
            <person name="Anantharaman K."/>
            <person name="Brown C.T."/>
            <person name="Hug L.A."/>
            <person name="Sharon I."/>
            <person name="Castelle C.J."/>
            <person name="Probst A.J."/>
            <person name="Thomas B.C."/>
            <person name="Singh A."/>
            <person name="Wilkins M.J."/>
            <person name="Karaoz U."/>
            <person name="Brodie E.L."/>
            <person name="Williams K.H."/>
            <person name="Hubbard S.S."/>
            <person name="Banfield J.F."/>
        </authorList>
    </citation>
    <scope>NUCLEOTIDE SEQUENCE [LARGE SCALE GENOMIC DNA]</scope>
</reference>